<dbReference type="GO" id="GO:0000139">
    <property type="term" value="C:Golgi membrane"/>
    <property type="evidence" value="ECO:0007669"/>
    <property type="project" value="UniProtKB-SubCell"/>
</dbReference>
<evidence type="ECO:0000256" key="6">
    <source>
        <dbReference type="ARBA" id="ARBA00022968"/>
    </source>
</evidence>
<keyword evidence="9 12" id="KW-0472">Membrane</keyword>
<dbReference type="PANTHER" id="PTHR11214">
    <property type="entry name" value="BETA-1,3-N-ACETYLGLUCOSAMINYLTRANSFERASE"/>
    <property type="match status" value="1"/>
</dbReference>
<evidence type="ECO:0000313" key="14">
    <source>
        <dbReference type="RefSeq" id="XP_022094491.1"/>
    </source>
</evidence>
<feature type="compositionally biased region" description="Basic and acidic residues" evidence="11">
    <location>
        <begin position="368"/>
        <end position="390"/>
    </location>
</feature>
<dbReference type="KEGG" id="aplc:110981313"/>
<evidence type="ECO:0000256" key="7">
    <source>
        <dbReference type="ARBA" id="ARBA00022989"/>
    </source>
</evidence>
<evidence type="ECO:0000256" key="8">
    <source>
        <dbReference type="ARBA" id="ARBA00023034"/>
    </source>
</evidence>
<evidence type="ECO:0000256" key="9">
    <source>
        <dbReference type="ARBA" id="ARBA00023136"/>
    </source>
</evidence>
<evidence type="ECO:0000256" key="4">
    <source>
        <dbReference type="ARBA" id="ARBA00022679"/>
    </source>
</evidence>
<dbReference type="RefSeq" id="XP_022094491.1">
    <property type="nucleotide sequence ID" value="XM_022238799.1"/>
</dbReference>
<accession>A0A8B7YT09</accession>
<dbReference type="OrthoDB" id="5512589at2759"/>
<dbReference type="AlphaFoldDB" id="A0A8B7YT09"/>
<reference evidence="14" key="1">
    <citation type="submission" date="2025-08" db="UniProtKB">
        <authorList>
            <consortium name="RefSeq"/>
        </authorList>
    </citation>
    <scope>IDENTIFICATION</scope>
</reference>
<evidence type="ECO:0000256" key="5">
    <source>
        <dbReference type="ARBA" id="ARBA00022692"/>
    </source>
</evidence>
<organism evidence="13 14">
    <name type="scientific">Acanthaster planci</name>
    <name type="common">Crown-of-thorns starfish</name>
    <dbReference type="NCBI Taxonomy" id="133434"/>
    <lineage>
        <taxon>Eukaryota</taxon>
        <taxon>Metazoa</taxon>
        <taxon>Echinodermata</taxon>
        <taxon>Eleutherozoa</taxon>
        <taxon>Asterozoa</taxon>
        <taxon>Asteroidea</taxon>
        <taxon>Valvatacea</taxon>
        <taxon>Valvatida</taxon>
        <taxon>Acanthasteridae</taxon>
        <taxon>Acanthaster</taxon>
    </lineage>
</organism>
<keyword evidence="6" id="KW-0735">Signal-anchor</keyword>
<evidence type="ECO:0000256" key="10">
    <source>
        <dbReference type="ARBA" id="ARBA00023180"/>
    </source>
</evidence>
<dbReference type="FunFam" id="3.90.550.50:FF:000001">
    <property type="entry name" value="Hexosyltransferase"/>
    <property type="match status" value="1"/>
</dbReference>
<sequence>MHFCGQGIMCTKFKVFLLTMVFSVSSTLFFVYIFERSDRAPYSLHDLLKKSQRSMTGRFQLAAKGTVDAAAMHRLISSFYSNADQNRTEVVNSSASSKGGGKKKLQAGNWKVTDSSGSKSVNESIQEDVGPPSSQERINKSGADTEMKFDLGKSKESSVPGKEVDSGRVEGTTDLKQLTKDSNQTNKATSSPDSKLPLGNKSWTGGNQKLKASNKPDSKTPELQIHRDGDKNGSEGKLVLNKSVASSMKWEKNNTAGVHLTHHSTNGIVNGQIRPAQGKNAGSGKWAGEKKQDGGFKKETPKEVLSSDKTNPLKTRKDASKVVDFQRRWDANKGDGRKPKTAQKTNQKPLWANGKETNNAAQFSGVKKAPEDKWKKEHNMNVEAKNRGDPIKVAPVPQQGKKSNDNSGKPTIDQKQVTQNHWKPPPMQEWKKPGPAKLSGQLPKTVKGNENQRAKPAPPLKQGAKAGIDTSVARNERDKQVRGNWNKAGDKNAVQDRKLKQEAPKSSGYVNGSENSSPPKISNSGNKVPGSGPLLAVGGNTKLVSKNDPVNGAGNPMMTHDFGLVLNEPLACKKADGSNKAVFLLVLVVTTHGNSDARQTIRETWASPGDVMGKAIVTLFMLGQSINRTLNELLKSESDKYHDILVEDFIDSYRNLTLKTMMGLKWMGEYCPQASYVMKTDDDMYINRENLLSLLTSPATPTKRFVTGHVFGGMPPIRISTQKNYMPVEIYGEPKYPPYCAGAAYVMSGDVPTLVFNVATLIPKYVHIEDVLVGICLRKLGIKPIQNNGFRHNAMPFVPYSFCNYQNVITMHGATIQNMLSIWNGQKADRQSKQNKQC</sequence>
<feature type="compositionally biased region" description="Polar residues" evidence="11">
    <location>
        <begin position="405"/>
        <end position="421"/>
    </location>
</feature>
<feature type="compositionally biased region" description="Polar residues" evidence="11">
    <location>
        <begin position="180"/>
        <end position="193"/>
    </location>
</feature>
<dbReference type="InterPro" id="IPR002659">
    <property type="entry name" value="Glyco_trans_31"/>
</dbReference>
<proteinExistence type="inferred from homology"/>
<keyword evidence="13" id="KW-1185">Reference proteome</keyword>
<dbReference type="PANTHER" id="PTHR11214:SF314">
    <property type="entry name" value="HEXOSYLTRANSFERASE"/>
    <property type="match status" value="1"/>
</dbReference>
<feature type="compositionally biased region" description="Basic and acidic residues" evidence="11">
    <location>
        <begin position="287"/>
        <end position="306"/>
    </location>
</feature>
<evidence type="ECO:0000256" key="3">
    <source>
        <dbReference type="ARBA" id="ARBA00022676"/>
    </source>
</evidence>
<comment type="subcellular location">
    <subcellularLocation>
        <location evidence="1">Golgi apparatus membrane</location>
        <topology evidence="1">Single-pass type II membrane protein</topology>
    </subcellularLocation>
</comment>
<comment type="similarity">
    <text evidence="2">Belongs to the glycosyltransferase 31 family.</text>
</comment>
<dbReference type="Pfam" id="PF01762">
    <property type="entry name" value="Galactosyl_T"/>
    <property type="match status" value="1"/>
</dbReference>
<dbReference type="GeneID" id="110981313"/>
<keyword evidence="10" id="KW-0325">Glycoprotein</keyword>
<feature type="region of interest" description="Disordered" evidence="11">
    <location>
        <begin position="90"/>
        <end position="239"/>
    </location>
</feature>
<keyword evidence="7 12" id="KW-1133">Transmembrane helix</keyword>
<feature type="region of interest" description="Disordered" evidence="11">
    <location>
        <begin position="261"/>
        <end position="549"/>
    </location>
</feature>
<dbReference type="GO" id="GO:0016758">
    <property type="term" value="F:hexosyltransferase activity"/>
    <property type="evidence" value="ECO:0007669"/>
    <property type="project" value="InterPro"/>
</dbReference>
<evidence type="ECO:0000313" key="13">
    <source>
        <dbReference type="Proteomes" id="UP000694845"/>
    </source>
</evidence>
<feature type="compositionally biased region" description="Basic and acidic residues" evidence="11">
    <location>
        <begin position="488"/>
        <end position="503"/>
    </location>
</feature>
<dbReference type="Gene3D" id="3.90.550.50">
    <property type="match status" value="1"/>
</dbReference>
<dbReference type="GO" id="GO:0006493">
    <property type="term" value="P:protein O-linked glycosylation"/>
    <property type="evidence" value="ECO:0007669"/>
    <property type="project" value="TreeGrafter"/>
</dbReference>
<feature type="compositionally biased region" description="Basic and acidic residues" evidence="11">
    <location>
        <begin position="214"/>
        <end position="234"/>
    </location>
</feature>
<feature type="compositionally biased region" description="Basic and acidic residues" evidence="11">
    <location>
        <begin position="137"/>
        <end position="179"/>
    </location>
</feature>
<name>A0A8B7YT09_ACAPL</name>
<keyword evidence="3" id="KW-0328">Glycosyltransferase</keyword>
<keyword evidence="4" id="KW-0808">Transferase</keyword>
<evidence type="ECO:0000256" key="1">
    <source>
        <dbReference type="ARBA" id="ARBA00004323"/>
    </source>
</evidence>
<gene>
    <name evidence="14" type="primary">LOC110981313</name>
</gene>
<keyword evidence="5 12" id="KW-0812">Transmembrane</keyword>
<feature type="compositionally biased region" description="Basic and acidic residues" evidence="11">
    <location>
        <begin position="315"/>
        <end position="338"/>
    </location>
</feature>
<protein>
    <submittedName>
        <fullName evidence="14">Uncharacterized protein LOC110981313</fullName>
    </submittedName>
</protein>
<evidence type="ECO:0000256" key="11">
    <source>
        <dbReference type="SAM" id="MobiDB-lite"/>
    </source>
</evidence>
<keyword evidence="8" id="KW-0333">Golgi apparatus</keyword>
<evidence type="ECO:0000256" key="2">
    <source>
        <dbReference type="ARBA" id="ARBA00008661"/>
    </source>
</evidence>
<feature type="compositionally biased region" description="Polar residues" evidence="11">
    <location>
        <begin position="201"/>
        <end position="211"/>
    </location>
</feature>
<feature type="transmembrane region" description="Helical" evidence="12">
    <location>
        <begin position="15"/>
        <end position="34"/>
    </location>
</feature>
<dbReference type="Proteomes" id="UP000694845">
    <property type="component" value="Unplaced"/>
</dbReference>
<evidence type="ECO:0000256" key="12">
    <source>
        <dbReference type="SAM" id="Phobius"/>
    </source>
</evidence>
<feature type="compositionally biased region" description="Polar residues" evidence="11">
    <location>
        <begin position="112"/>
        <end position="124"/>
    </location>
</feature>
<feature type="compositionally biased region" description="Polar residues" evidence="11">
    <location>
        <begin position="508"/>
        <end position="526"/>
    </location>
</feature>